<dbReference type="Proteomes" id="UP000325440">
    <property type="component" value="Unassembled WGS sequence"/>
</dbReference>
<gene>
    <name evidence="2" type="ORF">CINCED_3A008361</name>
</gene>
<dbReference type="AlphaFoldDB" id="A0A5E4N431"/>
<reference evidence="2 3" key="1">
    <citation type="submission" date="2019-08" db="EMBL/GenBank/DDBJ databases">
        <authorList>
            <person name="Alioto T."/>
            <person name="Alioto T."/>
            <person name="Gomez Garrido J."/>
        </authorList>
    </citation>
    <scope>NUCLEOTIDE SEQUENCE [LARGE SCALE GENOMIC DNA]</scope>
</reference>
<sequence length="55" mass="6189">MEASENNKGSSRSRRRGKGCYHQTRYGVRNETSRSQAIGVLLTEDHCSEDNLSSE</sequence>
<protein>
    <submittedName>
        <fullName evidence="2">Uncharacterized protein</fullName>
    </submittedName>
</protein>
<accession>A0A5E4N431</accession>
<evidence type="ECO:0000313" key="2">
    <source>
        <dbReference type="EMBL" id="VVC37323.1"/>
    </source>
</evidence>
<dbReference type="EMBL" id="CABPRJ010001445">
    <property type="protein sequence ID" value="VVC37323.1"/>
    <property type="molecule type" value="Genomic_DNA"/>
</dbReference>
<name>A0A5E4N431_9HEMI</name>
<feature type="region of interest" description="Disordered" evidence="1">
    <location>
        <begin position="1"/>
        <end position="32"/>
    </location>
</feature>
<organism evidence="2 3">
    <name type="scientific">Cinara cedri</name>
    <dbReference type="NCBI Taxonomy" id="506608"/>
    <lineage>
        <taxon>Eukaryota</taxon>
        <taxon>Metazoa</taxon>
        <taxon>Ecdysozoa</taxon>
        <taxon>Arthropoda</taxon>
        <taxon>Hexapoda</taxon>
        <taxon>Insecta</taxon>
        <taxon>Pterygota</taxon>
        <taxon>Neoptera</taxon>
        <taxon>Paraneoptera</taxon>
        <taxon>Hemiptera</taxon>
        <taxon>Sternorrhyncha</taxon>
        <taxon>Aphidomorpha</taxon>
        <taxon>Aphidoidea</taxon>
        <taxon>Aphididae</taxon>
        <taxon>Lachninae</taxon>
        <taxon>Cinara</taxon>
    </lineage>
</organism>
<evidence type="ECO:0000256" key="1">
    <source>
        <dbReference type="SAM" id="MobiDB-lite"/>
    </source>
</evidence>
<keyword evidence="3" id="KW-1185">Reference proteome</keyword>
<proteinExistence type="predicted"/>
<evidence type="ECO:0000313" key="3">
    <source>
        <dbReference type="Proteomes" id="UP000325440"/>
    </source>
</evidence>